<feature type="binding site" evidence="4">
    <location>
        <position position="288"/>
    </location>
    <ligand>
        <name>Mn(2+)</name>
        <dbReference type="ChEBI" id="CHEBI:29035"/>
        <label>2</label>
    </ligand>
</feature>
<comment type="catalytic activity">
    <reaction evidence="4">
        <text>alpha-D-ribose 1-phosphate = D-ribose 5-phosphate</text>
        <dbReference type="Rhea" id="RHEA:18793"/>
        <dbReference type="ChEBI" id="CHEBI:57720"/>
        <dbReference type="ChEBI" id="CHEBI:78346"/>
        <dbReference type="EC" id="5.4.2.7"/>
    </reaction>
</comment>
<evidence type="ECO:0000256" key="4">
    <source>
        <dbReference type="HAMAP-Rule" id="MF_00740"/>
    </source>
</evidence>
<protein>
    <recommendedName>
        <fullName evidence="4 5">Phosphopentomutase</fullName>
        <ecNumber evidence="4 5">5.4.2.7</ecNumber>
    </recommendedName>
    <alternativeName>
        <fullName evidence="4">Phosphodeoxyribomutase</fullName>
    </alternativeName>
</protein>
<dbReference type="UniPathway" id="UPA00087">
    <property type="reaction ID" value="UER00173"/>
</dbReference>
<evidence type="ECO:0000256" key="5">
    <source>
        <dbReference type="NCBIfam" id="TIGR01696"/>
    </source>
</evidence>
<feature type="binding site" evidence="4">
    <location>
        <position position="336"/>
    </location>
    <ligand>
        <name>Mn(2+)</name>
        <dbReference type="ChEBI" id="CHEBI:29035"/>
        <label>2</label>
    </ligand>
</feature>
<dbReference type="CDD" id="cd16009">
    <property type="entry name" value="PPM"/>
    <property type="match status" value="1"/>
</dbReference>
<dbReference type="HAMAP" id="MF_00740">
    <property type="entry name" value="Phosphopentomut"/>
    <property type="match status" value="1"/>
</dbReference>
<dbReference type="GO" id="GO:0030145">
    <property type="term" value="F:manganese ion binding"/>
    <property type="evidence" value="ECO:0007669"/>
    <property type="project" value="UniProtKB-UniRule"/>
</dbReference>
<dbReference type="Gene3D" id="3.30.70.1250">
    <property type="entry name" value="Phosphopentomutase"/>
    <property type="match status" value="1"/>
</dbReference>
<dbReference type="PIRSF" id="PIRSF001491">
    <property type="entry name" value="Ppentomutase"/>
    <property type="match status" value="1"/>
</dbReference>
<dbReference type="GO" id="GO:0006018">
    <property type="term" value="P:2-deoxyribose 1-phosphate catabolic process"/>
    <property type="evidence" value="ECO:0007669"/>
    <property type="project" value="UniProtKB-UniRule"/>
</dbReference>
<comment type="cofactor">
    <cofactor evidence="4">
        <name>Mn(2+)</name>
        <dbReference type="ChEBI" id="CHEBI:29035"/>
    </cofactor>
    <text evidence="4">Binds 2 manganese ions.</text>
</comment>
<keyword evidence="2 4" id="KW-0479">Metal-binding</keyword>
<dbReference type="InterPro" id="IPR006124">
    <property type="entry name" value="Metalloenzyme"/>
</dbReference>
<dbReference type="EC" id="5.4.2.7" evidence="4 5"/>
<comment type="subcellular location">
    <subcellularLocation>
        <location evidence="4">Cytoplasm</location>
    </subcellularLocation>
</comment>
<feature type="binding site" evidence="4">
    <location>
        <position position="324"/>
    </location>
    <ligand>
        <name>Mn(2+)</name>
        <dbReference type="ChEBI" id="CHEBI:29035"/>
        <label>1</label>
    </ligand>
</feature>
<dbReference type="Proteomes" id="UP000051717">
    <property type="component" value="Unassembled WGS sequence"/>
</dbReference>
<keyword evidence="3 4" id="KW-0464">Manganese</keyword>
<dbReference type="InterPro" id="IPR024052">
    <property type="entry name" value="Phosphopentomutase_DeoB_cap_sf"/>
</dbReference>
<dbReference type="GO" id="GO:0043094">
    <property type="term" value="P:metabolic compound salvage"/>
    <property type="evidence" value="ECO:0007669"/>
    <property type="project" value="UniProtKB-UniRule"/>
</dbReference>
<comment type="similarity">
    <text evidence="1 4">Belongs to the phosphopentomutase family.</text>
</comment>
<dbReference type="SUPFAM" id="SSF53649">
    <property type="entry name" value="Alkaline phosphatase-like"/>
    <property type="match status" value="1"/>
</dbReference>
<feature type="binding site" evidence="4">
    <location>
        <position position="283"/>
    </location>
    <ligand>
        <name>Mn(2+)</name>
        <dbReference type="ChEBI" id="CHEBI:29035"/>
        <label>2</label>
    </ligand>
</feature>
<name>A0A0S8G5R0_UNCT6</name>
<feature type="binding site" evidence="4">
    <location>
        <position position="11"/>
    </location>
    <ligand>
        <name>Mn(2+)</name>
        <dbReference type="ChEBI" id="CHEBI:29035"/>
        <label>1</label>
    </ligand>
</feature>
<accession>A0A0S8G5R0</accession>
<evidence type="ECO:0000259" key="6">
    <source>
        <dbReference type="Pfam" id="PF01676"/>
    </source>
</evidence>
<evidence type="ECO:0000256" key="1">
    <source>
        <dbReference type="ARBA" id="ARBA00010373"/>
    </source>
</evidence>
<gene>
    <name evidence="4" type="primary">deoB</name>
    <name evidence="7" type="ORF">AMJ82_08765</name>
</gene>
<comment type="catalytic activity">
    <reaction evidence="4">
        <text>2-deoxy-alpha-D-ribose 1-phosphate = 2-deoxy-D-ribose 5-phosphate</text>
        <dbReference type="Rhea" id="RHEA:27658"/>
        <dbReference type="ChEBI" id="CHEBI:57259"/>
        <dbReference type="ChEBI" id="CHEBI:62877"/>
        <dbReference type="EC" id="5.4.2.7"/>
    </reaction>
</comment>
<dbReference type="GO" id="GO:0000287">
    <property type="term" value="F:magnesium ion binding"/>
    <property type="evidence" value="ECO:0007669"/>
    <property type="project" value="UniProtKB-UniRule"/>
</dbReference>
<dbReference type="Pfam" id="PF01676">
    <property type="entry name" value="Metalloenzyme"/>
    <property type="match status" value="1"/>
</dbReference>
<dbReference type="GO" id="GO:0008973">
    <property type="term" value="F:phosphopentomutase activity"/>
    <property type="evidence" value="ECO:0007669"/>
    <property type="project" value="UniProtKB-UniRule"/>
</dbReference>
<sequence>MMDRAILMLLDGVGVGALPDADDYGDGGSNTLGNLARAVGGIDLPHLERLGLGWIEPIPGIERILQPQAAFGKMAERSAGKDSISGHWEIAGLVLSEPFPTYPNGFPPEIVEPFERAIGRKVLGNEPASGTEIIERLGPKHLSTGRPILYTSADSVFQVAAHESVIPVEELYRYCQLARDQLVGRHMVARVIARPFIGSPGAFRRTERRKDLSVPPPGETLLDLLVAHRYSVVGIGKVDELFAGRGITESVHTVSNDEALDAALAAMGRLDRGLIFVTLVEFDMLWGHRNDCEGFYAALRAFDSRIPEIVGLLRERDGLFITADHGNDPTTPSTDHSREYVPLLVAGPRIAQGRDLGTRETFADLGASIAEALGVVGLPSGKSFLTEVLHG</sequence>
<reference evidence="7 8" key="1">
    <citation type="journal article" date="2015" name="Microbiome">
        <title>Genomic resolution of linkages in carbon, nitrogen, and sulfur cycling among widespread estuary sediment bacteria.</title>
        <authorList>
            <person name="Baker B.J."/>
            <person name="Lazar C.S."/>
            <person name="Teske A.P."/>
            <person name="Dick G.J."/>
        </authorList>
    </citation>
    <scope>NUCLEOTIDE SEQUENCE [LARGE SCALE GENOMIC DNA]</scope>
    <source>
        <strain evidence="7">SM23_40</strain>
    </source>
</reference>
<dbReference type="InterPro" id="IPR017850">
    <property type="entry name" value="Alkaline_phosphatase_core_sf"/>
</dbReference>
<dbReference type="EMBL" id="LJUI01000084">
    <property type="protein sequence ID" value="KPK68246.1"/>
    <property type="molecule type" value="Genomic_DNA"/>
</dbReference>
<keyword evidence="4" id="KW-0963">Cytoplasm</keyword>
<dbReference type="GO" id="GO:0006015">
    <property type="term" value="P:5-phosphoribose 1-diphosphate biosynthetic process"/>
    <property type="evidence" value="ECO:0007669"/>
    <property type="project" value="UniProtKB-UniPathway"/>
</dbReference>
<keyword evidence="4 7" id="KW-0413">Isomerase</keyword>
<dbReference type="AlphaFoldDB" id="A0A0S8G5R0"/>
<dbReference type="NCBIfam" id="NF003766">
    <property type="entry name" value="PRK05362.1"/>
    <property type="match status" value="1"/>
</dbReference>
<dbReference type="PANTHER" id="PTHR21110:SF0">
    <property type="entry name" value="PHOSPHOPENTOMUTASE"/>
    <property type="match status" value="1"/>
</dbReference>
<dbReference type="PANTHER" id="PTHR21110">
    <property type="entry name" value="PHOSPHOPENTOMUTASE"/>
    <property type="match status" value="1"/>
</dbReference>
<dbReference type="GO" id="GO:0009117">
    <property type="term" value="P:nucleotide metabolic process"/>
    <property type="evidence" value="ECO:0007669"/>
    <property type="project" value="UniProtKB-UniRule"/>
</dbReference>
<dbReference type="Gene3D" id="3.40.720.10">
    <property type="entry name" value="Alkaline Phosphatase, subunit A"/>
    <property type="match status" value="1"/>
</dbReference>
<dbReference type="NCBIfam" id="TIGR01696">
    <property type="entry name" value="deoB"/>
    <property type="match status" value="1"/>
</dbReference>
<feature type="domain" description="Metalloenzyme" evidence="6">
    <location>
        <begin position="4"/>
        <end position="375"/>
    </location>
</feature>
<evidence type="ECO:0000313" key="7">
    <source>
        <dbReference type="EMBL" id="KPK68246.1"/>
    </source>
</evidence>
<comment type="caution">
    <text evidence="7">The sequence shown here is derived from an EMBL/GenBank/DDBJ whole genome shotgun (WGS) entry which is preliminary data.</text>
</comment>
<proteinExistence type="inferred from homology"/>
<evidence type="ECO:0000313" key="8">
    <source>
        <dbReference type="Proteomes" id="UP000051717"/>
    </source>
</evidence>
<dbReference type="GO" id="GO:0005829">
    <property type="term" value="C:cytosol"/>
    <property type="evidence" value="ECO:0007669"/>
    <property type="project" value="TreeGrafter"/>
</dbReference>
<comment type="pathway">
    <text evidence="4">Carbohydrate degradation; 2-deoxy-D-ribose 1-phosphate degradation; D-glyceraldehyde 3-phosphate and acetaldehyde from 2-deoxy-alpha-D-ribose 1-phosphate: step 1/2.</text>
</comment>
<dbReference type="SUPFAM" id="SSF143856">
    <property type="entry name" value="DeoB insert domain-like"/>
    <property type="match status" value="1"/>
</dbReference>
<dbReference type="InterPro" id="IPR010045">
    <property type="entry name" value="DeoB"/>
</dbReference>
<evidence type="ECO:0000256" key="3">
    <source>
        <dbReference type="ARBA" id="ARBA00023211"/>
    </source>
</evidence>
<comment type="function">
    <text evidence="4">Isomerase that catalyzes the conversion of deoxy-ribose 1-phosphate (dRib-1-P) and ribose 1-phosphate (Rib-1-P) to deoxy-ribose 5-phosphate (dRib-5-P) and ribose 5-phosphate (Rib-5-P), respectively.</text>
</comment>
<dbReference type="PATRIC" id="fig|1703774.3.peg.545"/>
<organism evidence="7 8">
    <name type="scientific">candidate division TA06 bacterium SM23_40</name>
    <dbReference type="NCBI Taxonomy" id="1703774"/>
    <lineage>
        <taxon>Bacteria</taxon>
        <taxon>Bacteria division TA06</taxon>
    </lineage>
</organism>
<evidence type="ECO:0000256" key="2">
    <source>
        <dbReference type="ARBA" id="ARBA00022723"/>
    </source>
</evidence>
<feature type="binding site" evidence="4">
    <location>
        <position position="325"/>
    </location>
    <ligand>
        <name>Mn(2+)</name>
        <dbReference type="ChEBI" id="CHEBI:29035"/>
        <label>1</label>
    </ligand>
</feature>